<proteinExistence type="inferred from homology"/>
<dbReference type="EMBL" id="VFFF01000001">
    <property type="protein sequence ID" value="TNY33236.1"/>
    <property type="molecule type" value="Genomic_DNA"/>
</dbReference>
<evidence type="ECO:0000313" key="5">
    <source>
        <dbReference type="Proteomes" id="UP000314011"/>
    </source>
</evidence>
<dbReference type="Proteomes" id="UP000314011">
    <property type="component" value="Unassembled WGS sequence"/>
</dbReference>
<dbReference type="SMART" id="SM00822">
    <property type="entry name" value="PKS_KR"/>
    <property type="match status" value="1"/>
</dbReference>
<dbReference type="CDD" id="cd05233">
    <property type="entry name" value="SDR_c"/>
    <property type="match status" value="1"/>
</dbReference>
<dbReference type="InterPro" id="IPR036291">
    <property type="entry name" value="NAD(P)-bd_dom_sf"/>
</dbReference>
<dbReference type="InterPro" id="IPR020904">
    <property type="entry name" value="Sc_DH/Rdtase_CS"/>
</dbReference>
<keyword evidence="5" id="KW-1185">Reference proteome</keyword>
<comment type="similarity">
    <text evidence="1">Belongs to the short-chain dehydrogenases/reductases (SDR) family.</text>
</comment>
<dbReference type="FunFam" id="3.40.50.720:FF:000084">
    <property type="entry name" value="Short-chain dehydrogenase reductase"/>
    <property type="match status" value="1"/>
</dbReference>
<dbReference type="AlphaFoldDB" id="A0A5C5GIH6"/>
<dbReference type="InterPro" id="IPR002347">
    <property type="entry name" value="SDR_fam"/>
</dbReference>
<name>A0A5C5GIH6_9RHOB</name>
<protein>
    <submittedName>
        <fullName evidence="4">SDR family oxidoreductase</fullName>
    </submittedName>
</protein>
<evidence type="ECO:0000256" key="2">
    <source>
        <dbReference type="ARBA" id="ARBA00023002"/>
    </source>
</evidence>
<comment type="caution">
    <text evidence="4">The sequence shown here is derived from an EMBL/GenBank/DDBJ whole genome shotgun (WGS) entry which is preliminary data.</text>
</comment>
<dbReference type="GO" id="GO:0016491">
    <property type="term" value="F:oxidoreductase activity"/>
    <property type="evidence" value="ECO:0007669"/>
    <property type="project" value="UniProtKB-KW"/>
</dbReference>
<evidence type="ECO:0000259" key="3">
    <source>
        <dbReference type="SMART" id="SM00822"/>
    </source>
</evidence>
<dbReference type="SUPFAM" id="SSF51735">
    <property type="entry name" value="NAD(P)-binding Rossmann-fold domains"/>
    <property type="match status" value="1"/>
</dbReference>
<reference evidence="4 5" key="1">
    <citation type="submission" date="2019-06" db="EMBL/GenBank/DDBJ databases">
        <title>Genome of new Rhodobacteraceae sp. SM1903.</title>
        <authorList>
            <person name="Ren X."/>
        </authorList>
    </citation>
    <scope>NUCLEOTIDE SEQUENCE [LARGE SCALE GENOMIC DNA]</scope>
    <source>
        <strain evidence="4 5">SM1903</strain>
    </source>
</reference>
<sequence length="273" mass="27941">MVTLQVGQDVFGEANELGGKTYLITGAGKGIGQATARTLAAEGANLVLMDLDSAALSETATALDVPVEIEVGSVADADACERAVARALDTFGALDGLSHNAGIQRYGDVVETSRALWDEVMNTNLTGAFLVAKAAMPALREARGAVVMTASVQAFAAQKGALAYVVAKHGIAGLVAAMSIDEAARGVRVNGVAPGSVDTPMLRDAIALDPDPDSLNRVIDGMHPLGRRAQPEEVAKVIAFLLSDAASFITGEMVRVDGGMLALIGGAPEADKT</sequence>
<dbReference type="RefSeq" id="WP_140193923.1">
    <property type="nucleotide sequence ID" value="NZ_VFFF01000001.1"/>
</dbReference>
<dbReference type="PANTHER" id="PTHR24321:SF13">
    <property type="entry name" value="2,3-DIHYDRO-2,3-DIHYDROXYBENZOATE DEHYDROGENASE"/>
    <property type="match status" value="1"/>
</dbReference>
<dbReference type="PROSITE" id="PS00061">
    <property type="entry name" value="ADH_SHORT"/>
    <property type="match status" value="1"/>
</dbReference>
<accession>A0A5C5GIH6</accession>
<gene>
    <name evidence="4" type="ORF">FHY64_08165</name>
</gene>
<dbReference type="InterPro" id="IPR057326">
    <property type="entry name" value="KR_dom"/>
</dbReference>
<organism evidence="4 5">
    <name type="scientific">Pelagovum pacificum</name>
    <dbReference type="NCBI Taxonomy" id="2588711"/>
    <lineage>
        <taxon>Bacteria</taxon>
        <taxon>Pseudomonadati</taxon>
        <taxon>Pseudomonadota</taxon>
        <taxon>Alphaproteobacteria</taxon>
        <taxon>Rhodobacterales</taxon>
        <taxon>Paracoccaceae</taxon>
        <taxon>Pelagovum</taxon>
    </lineage>
</organism>
<evidence type="ECO:0000256" key="1">
    <source>
        <dbReference type="ARBA" id="ARBA00006484"/>
    </source>
</evidence>
<dbReference type="Pfam" id="PF13561">
    <property type="entry name" value="adh_short_C2"/>
    <property type="match status" value="1"/>
</dbReference>
<keyword evidence="2" id="KW-0560">Oxidoreductase</keyword>
<dbReference type="PRINTS" id="PR00081">
    <property type="entry name" value="GDHRDH"/>
</dbReference>
<dbReference type="Gene3D" id="3.40.50.720">
    <property type="entry name" value="NAD(P)-binding Rossmann-like Domain"/>
    <property type="match status" value="1"/>
</dbReference>
<dbReference type="OrthoDB" id="7745792at2"/>
<feature type="domain" description="Ketoreductase" evidence="3">
    <location>
        <begin position="20"/>
        <end position="186"/>
    </location>
</feature>
<evidence type="ECO:0000313" key="4">
    <source>
        <dbReference type="EMBL" id="TNY33236.1"/>
    </source>
</evidence>
<dbReference type="PANTHER" id="PTHR24321">
    <property type="entry name" value="DEHYDROGENASES, SHORT CHAIN"/>
    <property type="match status" value="1"/>
</dbReference>